<dbReference type="HOGENOM" id="CLU_024308_0_0_9"/>
<dbReference type="EMBL" id="AP012167">
    <property type="protein sequence ID" value="BAN06144.1"/>
    <property type="molecule type" value="Genomic_DNA"/>
</dbReference>
<dbReference type="Proteomes" id="UP000012042">
    <property type="component" value="Chromosome"/>
</dbReference>
<dbReference type="SUPFAM" id="SSF49899">
    <property type="entry name" value="Concanavalin A-like lectins/glucanases"/>
    <property type="match status" value="1"/>
</dbReference>
<evidence type="ECO:0000313" key="2">
    <source>
        <dbReference type="Proteomes" id="UP000012042"/>
    </source>
</evidence>
<dbReference type="AlphaFoldDB" id="M5ABL6"/>
<dbReference type="KEGG" id="lbk:LVISKB_0509"/>
<dbReference type="Gene3D" id="2.60.120.200">
    <property type="match status" value="1"/>
</dbReference>
<sequence length="830" mass="87376">MVFWHQRKRLHNNEDLRFLVVEEESLMRSKLLGLSVVMITVLFGSLAGVKTAQAAYVDDKDAKNALATMPKGLPLSNYFAPGQNYDSTGLTGGFTPEVRDSTNSSSSGTQAMQLTADSYNGGATVWSKDGFKFNLYKNQKASMWLYFGNGNTRTVGDGMAFVLQNNSSGGTGTYSDKGQSIGVWGKDVSTDANGTKTQRTIADSAIPKSWALEFDTFPNAAIPNGTDYVLPSPNPDGIKKISGNIGSVFNKPTTADNNTLKADNNDIADAANGFDANAGNVSSYPHIASNYPGEPSTYTLHSLGSVSIGGYKDIFGEHDTQHLTYNWATLNHEGVLSYPNTGRGGKLSNGKWHHLSIDYKAATSTSDGVMTYTYDDKNPDTGAKQSNGTDYGSFEDNHMSRQVNITPSKLGASEANPTVWWGFTGSTGQASENNLVAFEQIPNLANINSSGTMTDTTTNKDVTDNATIQGNDHVKVNYNVSYDSGTSAWENVQAKIDVPKSITYKSSKLTYTQKSGATTTTTLDVAGLSSTGIKLALAHALNNASDSDYVSADITLTGVADNPTAKTTVAATTGSFTGTQAIASVDIPSFIIAPSTLNLQLAQSAVTASGDSDVKLTGKITSTATLDSNDKLTLHPSINGNDLATSKLSATDKPGVFTVTVPISQLSSGENAFEVYATDSTGNSSNTGAATITLGSLSFGTVSDSAAFKDTTLDGSQQTAGTNGDWNLNVQDTRAVGSQWTLSAKISQPFKVNDQALKGSLMYKTASGTEAITADNTPIVTHTKTASDSSTTNVAGSWNTDSGLLLDVGSSNTAGTYSGQLTWTLQDAPQ</sequence>
<dbReference type="InterPro" id="IPR013320">
    <property type="entry name" value="ConA-like_dom_sf"/>
</dbReference>
<dbReference type="PATRIC" id="fig|1001583.3.peg.503"/>
<proteinExistence type="predicted"/>
<evidence type="ECO:0000313" key="1">
    <source>
        <dbReference type="EMBL" id="BAN06144.1"/>
    </source>
</evidence>
<reference evidence="1 2" key="1">
    <citation type="journal article" date="2013" name="PLoS ONE">
        <title>Genomic Analysis by Deep Sequencing of the Probiotic Lactobacillus brevis KB290 Harboring Nine Plasmids Reveals Genomic Stability.</title>
        <authorList>
            <person name="Fukao M."/>
            <person name="Oshima K."/>
            <person name="Morita H."/>
            <person name="Toh H."/>
            <person name="Suda W."/>
            <person name="Kim S.W."/>
            <person name="Suzuki S."/>
            <person name="Yakabe T."/>
            <person name="Hattori M."/>
            <person name="Yajima N."/>
        </authorList>
    </citation>
    <scope>NUCLEOTIDE SEQUENCE [LARGE SCALE GENOMIC DNA]</scope>
    <source>
        <strain evidence="1 2">KB290</strain>
    </source>
</reference>
<evidence type="ECO:0008006" key="3">
    <source>
        <dbReference type="Google" id="ProtNLM"/>
    </source>
</evidence>
<accession>M5ABL6</accession>
<protein>
    <recommendedName>
        <fullName evidence="3">WxL domain-containing protein</fullName>
    </recommendedName>
</protein>
<name>M5ABL6_LEVBR</name>
<organism evidence="1 2">
    <name type="scientific">Levilactobacillus brevis KB290</name>
    <dbReference type="NCBI Taxonomy" id="1001583"/>
    <lineage>
        <taxon>Bacteria</taxon>
        <taxon>Bacillati</taxon>
        <taxon>Bacillota</taxon>
        <taxon>Bacilli</taxon>
        <taxon>Lactobacillales</taxon>
        <taxon>Lactobacillaceae</taxon>
        <taxon>Levilactobacillus</taxon>
    </lineage>
</organism>
<gene>
    <name evidence="1" type="ORF">LVISKB_0509</name>
</gene>